<sequence length="235" mass="26523">MDVEYIAETSESDQDVGKALVGWENPKCMVSPPRGVMGRVNRKFAKLLLQHHFYCLPKLAFVDVLAAVLLLYYRQTHQCMLSNVLDRLLQIEESIRGLASPEQIAAARDHLNRKAMASKSHVVSEYLFLFEDMQSIPTGNENHAQRDAVLAMGIAYQHMGARTPQPYSTARTARQQAKWRADVQAWAQQLQVEVLDRIHASSTNTRKRKRTVAVSGVLQAWPKLPAMTTIIAQNK</sequence>
<evidence type="ECO:0000313" key="2">
    <source>
        <dbReference type="Proteomes" id="UP001146120"/>
    </source>
</evidence>
<reference evidence="1" key="1">
    <citation type="submission" date="2022-11" db="EMBL/GenBank/DDBJ databases">
        <authorList>
            <person name="Morgan W.R."/>
            <person name="Tartar A."/>
        </authorList>
    </citation>
    <scope>NUCLEOTIDE SEQUENCE</scope>
    <source>
        <strain evidence="1">ARSEF 373</strain>
    </source>
</reference>
<reference evidence="1" key="2">
    <citation type="journal article" date="2023" name="Microbiol Resour">
        <title>Decontamination and Annotation of the Draft Genome Sequence of the Oomycete Lagenidium giganteum ARSEF 373.</title>
        <authorList>
            <person name="Morgan W.R."/>
            <person name="Tartar A."/>
        </authorList>
    </citation>
    <scope>NUCLEOTIDE SEQUENCE</scope>
    <source>
        <strain evidence="1">ARSEF 373</strain>
    </source>
</reference>
<accession>A0AAV2Z823</accession>
<protein>
    <submittedName>
        <fullName evidence="1">Uncharacterized protein</fullName>
    </submittedName>
</protein>
<dbReference type="EMBL" id="DAKRPA010000048">
    <property type="protein sequence ID" value="DBA01443.1"/>
    <property type="molecule type" value="Genomic_DNA"/>
</dbReference>
<gene>
    <name evidence="1" type="ORF">N0F65_007340</name>
</gene>
<dbReference type="AlphaFoldDB" id="A0AAV2Z823"/>
<organism evidence="1 2">
    <name type="scientific">Lagenidium giganteum</name>
    <dbReference type="NCBI Taxonomy" id="4803"/>
    <lineage>
        <taxon>Eukaryota</taxon>
        <taxon>Sar</taxon>
        <taxon>Stramenopiles</taxon>
        <taxon>Oomycota</taxon>
        <taxon>Peronosporomycetes</taxon>
        <taxon>Pythiales</taxon>
        <taxon>Pythiaceae</taxon>
    </lineage>
</organism>
<evidence type="ECO:0000313" key="1">
    <source>
        <dbReference type="EMBL" id="DBA01443.1"/>
    </source>
</evidence>
<proteinExistence type="predicted"/>
<name>A0AAV2Z823_9STRA</name>
<keyword evidence="2" id="KW-1185">Reference proteome</keyword>
<comment type="caution">
    <text evidence="1">The sequence shown here is derived from an EMBL/GenBank/DDBJ whole genome shotgun (WGS) entry which is preliminary data.</text>
</comment>
<dbReference type="Proteomes" id="UP001146120">
    <property type="component" value="Unassembled WGS sequence"/>
</dbReference>